<dbReference type="PROSITE" id="PS51409">
    <property type="entry name" value="ARGINASE_2"/>
    <property type="match status" value="1"/>
</dbReference>
<dbReference type="EMBL" id="UINC01014031">
    <property type="protein sequence ID" value="SVA60133.1"/>
    <property type="molecule type" value="Genomic_DNA"/>
</dbReference>
<protein>
    <recommendedName>
        <fullName evidence="5">Agmatinase</fullName>
    </recommendedName>
</protein>
<dbReference type="InterPro" id="IPR023696">
    <property type="entry name" value="Ureohydrolase_dom_sf"/>
</dbReference>
<gene>
    <name evidence="4" type="ORF">METZ01_LOCUS112987</name>
</gene>
<dbReference type="InterPro" id="IPR020855">
    <property type="entry name" value="Ureohydrolase_Mn_BS"/>
</dbReference>
<dbReference type="InterPro" id="IPR006035">
    <property type="entry name" value="Ureohydrolase"/>
</dbReference>
<proteinExistence type="inferred from homology"/>
<dbReference type="InterPro" id="IPR005925">
    <property type="entry name" value="Agmatinase-rel"/>
</dbReference>
<dbReference type="PIRSF" id="PIRSF036979">
    <property type="entry name" value="Arginase"/>
    <property type="match status" value="1"/>
</dbReference>
<accession>A0A381X7E5</accession>
<keyword evidence="3" id="KW-0378">Hydrolase</keyword>
<comment type="similarity">
    <text evidence="1">Belongs to the arginase family. Agmatinase subfamily.</text>
</comment>
<dbReference type="PANTHER" id="PTHR11358">
    <property type="entry name" value="ARGINASE/AGMATINASE"/>
    <property type="match status" value="1"/>
</dbReference>
<evidence type="ECO:0000256" key="2">
    <source>
        <dbReference type="ARBA" id="ARBA00022723"/>
    </source>
</evidence>
<dbReference type="SUPFAM" id="SSF52768">
    <property type="entry name" value="Arginase/deacetylase"/>
    <property type="match status" value="1"/>
</dbReference>
<organism evidence="4">
    <name type="scientific">marine metagenome</name>
    <dbReference type="NCBI Taxonomy" id="408172"/>
    <lineage>
        <taxon>unclassified sequences</taxon>
        <taxon>metagenomes</taxon>
        <taxon>ecological metagenomes</taxon>
    </lineage>
</organism>
<dbReference type="AlphaFoldDB" id="A0A381X7E5"/>
<dbReference type="Gene3D" id="3.40.800.10">
    <property type="entry name" value="Ureohydrolase domain"/>
    <property type="match status" value="1"/>
</dbReference>
<dbReference type="GO" id="GO:0033389">
    <property type="term" value="P:putrescine biosynthetic process from arginine, via agmatine"/>
    <property type="evidence" value="ECO:0007669"/>
    <property type="project" value="TreeGrafter"/>
</dbReference>
<sequence length="332" mass="36247">MTKTDHRSFYQRTDITGQTYEPMQGLRFSEVATFMRTPLVSELDDVDIGIIGVPYDGGLTCRTGARYGPREVRNESTLMRAINVATGVRPFELARIADLGDVRFNDFFNLDRAVEDIKRFFTVIAGTNVLPLAVGGDHSVTYPILKALAQRFDQPLGLVHIDAHTDTWPPFAGSKFHHGAPFRLAVDEGLIDPHRTVQIGIRGGQNFADGLDYSHEQGMRVISIEEFEDLGWKAVAAQARKVAGTGPVYLSFDVDGLDPAYTPGTGTPEAGGITMREAQRLIRELADLELIGGDVVEVSPPLDPSGVTALNAATVLFEMLCLLAVRVSSDRS</sequence>
<dbReference type="NCBIfam" id="TIGR01230">
    <property type="entry name" value="agmatinase"/>
    <property type="match status" value="1"/>
</dbReference>
<dbReference type="GO" id="GO:0046872">
    <property type="term" value="F:metal ion binding"/>
    <property type="evidence" value="ECO:0007669"/>
    <property type="project" value="UniProtKB-KW"/>
</dbReference>
<evidence type="ECO:0000256" key="3">
    <source>
        <dbReference type="ARBA" id="ARBA00022801"/>
    </source>
</evidence>
<name>A0A381X7E5_9ZZZZ</name>
<dbReference type="GO" id="GO:0008783">
    <property type="term" value="F:agmatinase activity"/>
    <property type="evidence" value="ECO:0007669"/>
    <property type="project" value="TreeGrafter"/>
</dbReference>
<dbReference type="Pfam" id="PF00491">
    <property type="entry name" value="Arginase"/>
    <property type="match status" value="1"/>
</dbReference>
<evidence type="ECO:0000313" key="4">
    <source>
        <dbReference type="EMBL" id="SVA60133.1"/>
    </source>
</evidence>
<dbReference type="CDD" id="cd11592">
    <property type="entry name" value="Agmatinase_PAH"/>
    <property type="match status" value="1"/>
</dbReference>
<evidence type="ECO:0000256" key="1">
    <source>
        <dbReference type="ARBA" id="ARBA00009227"/>
    </source>
</evidence>
<dbReference type="PANTHER" id="PTHR11358:SF26">
    <property type="entry name" value="GUANIDINO ACID HYDROLASE, MITOCHONDRIAL"/>
    <property type="match status" value="1"/>
</dbReference>
<evidence type="ECO:0008006" key="5">
    <source>
        <dbReference type="Google" id="ProtNLM"/>
    </source>
</evidence>
<dbReference type="PROSITE" id="PS01053">
    <property type="entry name" value="ARGINASE_1"/>
    <property type="match status" value="1"/>
</dbReference>
<reference evidence="4" key="1">
    <citation type="submission" date="2018-05" db="EMBL/GenBank/DDBJ databases">
        <authorList>
            <person name="Lanie J.A."/>
            <person name="Ng W.-L."/>
            <person name="Kazmierczak K.M."/>
            <person name="Andrzejewski T.M."/>
            <person name="Davidsen T.M."/>
            <person name="Wayne K.J."/>
            <person name="Tettelin H."/>
            <person name="Glass J.I."/>
            <person name="Rusch D."/>
            <person name="Podicherti R."/>
            <person name="Tsui H.-C.T."/>
            <person name="Winkler M.E."/>
        </authorList>
    </citation>
    <scope>NUCLEOTIDE SEQUENCE</scope>
</reference>
<keyword evidence="2" id="KW-0479">Metal-binding</keyword>
<dbReference type="PRINTS" id="PR00116">
    <property type="entry name" value="ARGINASE"/>
</dbReference>